<organism evidence="1 2">
    <name type="scientific">Cystoisospora suis</name>
    <dbReference type="NCBI Taxonomy" id="483139"/>
    <lineage>
        <taxon>Eukaryota</taxon>
        <taxon>Sar</taxon>
        <taxon>Alveolata</taxon>
        <taxon>Apicomplexa</taxon>
        <taxon>Conoidasida</taxon>
        <taxon>Coccidia</taxon>
        <taxon>Eucoccidiorida</taxon>
        <taxon>Eimeriorina</taxon>
        <taxon>Sarcocystidae</taxon>
        <taxon>Cystoisospora</taxon>
    </lineage>
</organism>
<accession>A0A2C6KWP8</accession>
<sequence length="126" mass="13582">VSSSLCKTAPRACSSLASLAAASLSPASVGPWRFCGGSVFACTRGKRRLCSKACLACCALQHCHADYRGNRGAQDWKDNFPVTRNASHMPALGRCARAKLLRPRVAHDRSPRRQRSLLCITAPRTA</sequence>
<dbReference type="AlphaFoldDB" id="A0A2C6KWP8"/>
<protein>
    <submittedName>
        <fullName evidence="1">Uncharacterized protein</fullName>
    </submittedName>
</protein>
<dbReference type="GeneID" id="94428006"/>
<dbReference type="EMBL" id="MIGC01002165">
    <property type="protein sequence ID" value="PHJ21547.1"/>
    <property type="molecule type" value="Genomic_DNA"/>
</dbReference>
<keyword evidence="2" id="KW-1185">Reference proteome</keyword>
<dbReference type="RefSeq" id="XP_067923229.1">
    <property type="nucleotide sequence ID" value="XM_068064795.1"/>
</dbReference>
<feature type="non-terminal residue" evidence="1">
    <location>
        <position position="1"/>
    </location>
</feature>
<evidence type="ECO:0000313" key="2">
    <source>
        <dbReference type="Proteomes" id="UP000221165"/>
    </source>
</evidence>
<evidence type="ECO:0000313" key="1">
    <source>
        <dbReference type="EMBL" id="PHJ21547.1"/>
    </source>
</evidence>
<proteinExistence type="predicted"/>
<dbReference type="VEuPathDB" id="ToxoDB:CSUI_004607"/>
<comment type="caution">
    <text evidence="1">The sequence shown here is derived from an EMBL/GenBank/DDBJ whole genome shotgun (WGS) entry which is preliminary data.</text>
</comment>
<reference evidence="1 2" key="1">
    <citation type="journal article" date="2017" name="Int. J. Parasitol.">
        <title>The genome of the protozoan parasite Cystoisospora suis and a reverse vaccinology approach to identify vaccine candidates.</title>
        <authorList>
            <person name="Palmieri N."/>
            <person name="Shrestha A."/>
            <person name="Ruttkowski B."/>
            <person name="Beck T."/>
            <person name="Vogl C."/>
            <person name="Tomley F."/>
            <person name="Blake D.P."/>
            <person name="Joachim A."/>
        </authorList>
    </citation>
    <scope>NUCLEOTIDE SEQUENCE [LARGE SCALE GENOMIC DNA]</scope>
    <source>
        <strain evidence="1 2">Wien I</strain>
    </source>
</reference>
<gene>
    <name evidence="1" type="ORF">CSUI_004607</name>
</gene>
<name>A0A2C6KWP8_9APIC</name>
<dbReference type="Proteomes" id="UP000221165">
    <property type="component" value="Unassembled WGS sequence"/>
</dbReference>